<protein>
    <submittedName>
        <fullName evidence="4">HTH-type transcriptional regulator CdhR</fullName>
    </submittedName>
</protein>
<dbReference type="Pfam" id="PF01965">
    <property type="entry name" value="DJ-1_PfpI"/>
    <property type="match status" value="1"/>
</dbReference>
<dbReference type="SMART" id="SM00342">
    <property type="entry name" value="HTH_ARAC"/>
    <property type="match status" value="1"/>
</dbReference>
<dbReference type="InterPro" id="IPR029062">
    <property type="entry name" value="Class_I_gatase-like"/>
</dbReference>
<keyword evidence="2" id="KW-0804">Transcription</keyword>
<evidence type="ECO:0000259" key="3">
    <source>
        <dbReference type="PROSITE" id="PS01124"/>
    </source>
</evidence>
<dbReference type="InterPro" id="IPR009057">
    <property type="entry name" value="Homeodomain-like_sf"/>
</dbReference>
<gene>
    <name evidence="4" type="primary">cdhR_3</name>
    <name evidence="4" type="ORF">LMG26411_03722</name>
</gene>
<comment type="caution">
    <text evidence="4">The sequence shown here is derived from an EMBL/GenBank/DDBJ whole genome shotgun (WGS) entry which is preliminary data.</text>
</comment>
<dbReference type="SUPFAM" id="SSF52317">
    <property type="entry name" value="Class I glutamine amidotransferase-like"/>
    <property type="match status" value="1"/>
</dbReference>
<dbReference type="Gene3D" id="3.40.50.880">
    <property type="match status" value="1"/>
</dbReference>
<reference evidence="4 5" key="1">
    <citation type="submission" date="2021-03" db="EMBL/GenBank/DDBJ databases">
        <authorList>
            <person name="Peeters C."/>
        </authorList>
    </citation>
    <scope>NUCLEOTIDE SEQUENCE [LARGE SCALE GENOMIC DNA]</scope>
    <source>
        <strain evidence="4 5">LMG 26411</strain>
    </source>
</reference>
<name>A0ABM8TJW1_9BURK</name>
<dbReference type="SUPFAM" id="SSF46689">
    <property type="entry name" value="Homeodomain-like"/>
    <property type="match status" value="2"/>
</dbReference>
<dbReference type="Pfam" id="PF12833">
    <property type="entry name" value="HTH_18"/>
    <property type="match status" value="1"/>
</dbReference>
<evidence type="ECO:0000313" key="5">
    <source>
        <dbReference type="Proteomes" id="UP000672657"/>
    </source>
</evidence>
<evidence type="ECO:0000256" key="2">
    <source>
        <dbReference type="ARBA" id="ARBA00023163"/>
    </source>
</evidence>
<keyword evidence="5" id="KW-1185">Reference proteome</keyword>
<organism evidence="4 5">
    <name type="scientific">Cupriavidus numazuensis</name>
    <dbReference type="NCBI Taxonomy" id="221992"/>
    <lineage>
        <taxon>Bacteria</taxon>
        <taxon>Pseudomonadati</taxon>
        <taxon>Pseudomonadota</taxon>
        <taxon>Betaproteobacteria</taxon>
        <taxon>Burkholderiales</taxon>
        <taxon>Burkholderiaceae</taxon>
        <taxon>Cupriavidus</taxon>
    </lineage>
</organism>
<dbReference type="EMBL" id="CAJPVI010000022">
    <property type="protein sequence ID" value="CAG2150353.1"/>
    <property type="molecule type" value="Genomic_DNA"/>
</dbReference>
<dbReference type="PROSITE" id="PS01124">
    <property type="entry name" value="HTH_ARAC_FAMILY_2"/>
    <property type="match status" value="1"/>
</dbReference>
<dbReference type="InterPro" id="IPR052158">
    <property type="entry name" value="INH-QAR"/>
</dbReference>
<evidence type="ECO:0000313" key="4">
    <source>
        <dbReference type="EMBL" id="CAG2150353.1"/>
    </source>
</evidence>
<sequence>MHGTCTRQTSNPDIMSARIGLVVFPEFQLLDLAALTVFELANHGLHPAPYEVTAVSHGGGMVRSSSGVAFETQPIGRRRYDTLIVAGATEVTATEPELIRQLRSAAPRARRIASVCTGAFILAEAGLLDGRRVTTHWAMAHELQKRHPLVTVDEDRIFVQDGPVWTSAGMTACLDLALALVDADLGSAVARSVSRKMVIHYRRTGGQSQFSTLSELEPSSDRIREALVFARENLREPLSVVQLAEHVHWSPRHFSRAFQLQTGLTPAKAIEKLRLEAARALIEKGESSIMRVADLTGFGDEERMRRAFLRTLGKPPQALVREMRARRDESLPSLATAA</sequence>
<dbReference type="InterPro" id="IPR018060">
    <property type="entry name" value="HTH_AraC"/>
</dbReference>
<dbReference type="Proteomes" id="UP000672657">
    <property type="component" value="Unassembled WGS sequence"/>
</dbReference>
<dbReference type="CDD" id="cd03137">
    <property type="entry name" value="GATase1_AraC_1"/>
    <property type="match status" value="1"/>
</dbReference>
<keyword evidence="1" id="KW-0805">Transcription regulation</keyword>
<dbReference type="Gene3D" id="1.10.10.60">
    <property type="entry name" value="Homeodomain-like"/>
    <property type="match status" value="1"/>
</dbReference>
<dbReference type="PANTHER" id="PTHR43130">
    <property type="entry name" value="ARAC-FAMILY TRANSCRIPTIONAL REGULATOR"/>
    <property type="match status" value="1"/>
</dbReference>
<evidence type="ECO:0000256" key="1">
    <source>
        <dbReference type="ARBA" id="ARBA00023015"/>
    </source>
</evidence>
<proteinExistence type="predicted"/>
<accession>A0ABM8TJW1</accession>
<feature type="domain" description="HTH araC/xylS-type" evidence="3">
    <location>
        <begin position="224"/>
        <end position="322"/>
    </location>
</feature>
<dbReference type="InterPro" id="IPR002818">
    <property type="entry name" value="DJ-1/PfpI"/>
</dbReference>
<dbReference type="PANTHER" id="PTHR43130:SF3">
    <property type="entry name" value="HTH-TYPE TRANSCRIPTIONAL REGULATOR RV1931C"/>
    <property type="match status" value="1"/>
</dbReference>